<dbReference type="Pfam" id="PF12833">
    <property type="entry name" value="HTH_18"/>
    <property type="match status" value="1"/>
</dbReference>
<dbReference type="PANTHER" id="PTHR43547:SF2">
    <property type="entry name" value="HYBRID SIGNAL TRANSDUCTION HISTIDINE KINASE C"/>
    <property type="match status" value="1"/>
</dbReference>
<keyword evidence="1" id="KW-0597">Phosphoprotein</keyword>
<dbReference type="SUPFAM" id="SSF46689">
    <property type="entry name" value="Homeodomain-like"/>
    <property type="match status" value="1"/>
</dbReference>
<evidence type="ECO:0000256" key="1">
    <source>
        <dbReference type="ARBA" id="ARBA00022553"/>
    </source>
</evidence>
<dbReference type="Gene3D" id="2.130.10.10">
    <property type="entry name" value="YVTN repeat-like/Quinoprotein amine dehydrogenase"/>
    <property type="match status" value="2"/>
</dbReference>
<dbReference type="InterPro" id="IPR003961">
    <property type="entry name" value="FN3_dom"/>
</dbReference>
<gene>
    <name evidence="8" type="ORF">SAMN05216462_1990</name>
</gene>
<keyword evidence="4" id="KW-0804">Transcription</keyword>
<protein>
    <submittedName>
        <fullName evidence="8">AraC-type DNA-binding protein</fullName>
    </submittedName>
</protein>
<feature type="chain" id="PRO_5010190717" evidence="6">
    <location>
        <begin position="21"/>
        <end position="842"/>
    </location>
</feature>
<accession>A0A1H4CK40</accession>
<evidence type="ECO:0000256" key="6">
    <source>
        <dbReference type="SAM" id="SignalP"/>
    </source>
</evidence>
<evidence type="ECO:0000313" key="8">
    <source>
        <dbReference type="EMBL" id="SEA60422.1"/>
    </source>
</evidence>
<feature type="domain" description="HTH araC/xylS-type" evidence="7">
    <location>
        <begin position="740"/>
        <end position="838"/>
    </location>
</feature>
<dbReference type="SMART" id="SM00342">
    <property type="entry name" value="HTH_ARAC"/>
    <property type="match status" value="1"/>
</dbReference>
<dbReference type="InterPro" id="IPR013783">
    <property type="entry name" value="Ig-like_fold"/>
</dbReference>
<dbReference type="PANTHER" id="PTHR43547">
    <property type="entry name" value="TWO-COMPONENT HISTIDINE KINASE"/>
    <property type="match status" value="1"/>
</dbReference>
<dbReference type="CDD" id="cd00063">
    <property type="entry name" value="FN3"/>
    <property type="match status" value="1"/>
</dbReference>
<organism evidence="8 9">
    <name type="scientific">Xylanibacter ruminicola</name>
    <name type="common">Prevotella ruminicola</name>
    <dbReference type="NCBI Taxonomy" id="839"/>
    <lineage>
        <taxon>Bacteria</taxon>
        <taxon>Pseudomonadati</taxon>
        <taxon>Bacteroidota</taxon>
        <taxon>Bacteroidia</taxon>
        <taxon>Bacteroidales</taxon>
        <taxon>Prevotellaceae</taxon>
        <taxon>Xylanibacter</taxon>
    </lineage>
</organism>
<dbReference type="OrthoDB" id="681130at2"/>
<evidence type="ECO:0000256" key="2">
    <source>
        <dbReference type="ARBA" id="ARBA00023015"/>
    </source>
</evidence>
<keyword evidence="5" id="KW-0472">Membrane</keyword>
<evidence type="ECO:0000259" key="7">
    <source>
        <dbReference type="PROSITE" id="PS01124"/>
    </source>
</evidence>
<dbReference type="InterPro" id="IPR018062">
    <property type="entry name" value="HTH_AraC-typ_CS"/>
</dbReference>
<sequence>MKRNILLTILVLLTTLPTKAQSQCIVTHYDEFSGMAQWYVTQIVQDHQGMMWFATWNGLNRYDGYEFQCFKSRPGDGIDIPSDRIQDMILADDGNLLCQIEGRVFLFDVKWCRYQTLEREKELSLIKYFDNKHQQEVANYEAPYLHTDQFGVEWKICNDGQLLTRQSKSGNWLPYKPNIALGQKVKYSTTDSEGNVWLISSYGAYRLIFKKKAYQMLPQEKSAQIRCFYVDSYQRYWITSKDDATIRLYAHDNTLLGYLGKDGRLHHNYTSFGSPIYCMLQDSKGVFWLGSKPDGLFRLTEQKDGSFGIEHFRHNETPSSLSFDHVFFMKEDPRGRLWIGTFDGGLNCLEHPHEKALHFTHKDNGLKVPQDACLRIRHIHITKDGKMLVATTTGLLVTDVSAADVKAIRWTHHTKDAQRCSSLSNNATMFVAEDNRQRLYICTESGGVNQILSEDILSQNLEFRHFDTSTGMPSDVALSAFVERDNLYIVSNNQIICLTAETLDNKLHARYDSYLWNDHLRFSDATSVLLPDGRRIFGLQNGAFVIAPSSMKKSSFAPPIALTGISIQNSPIDYAVNALDTLTLSPSERNITITFAALDYSDGGDIHYAFRLRGGSEQWNNIGTNHSATFLDLRPDTYVLEVRSTNSEGVWSDNVRQLVIIVKPTFWETAWAKVLYTLLVAMTIWGILRTRRHIRKLKRQQNELHEAYLTLLNTKENTHPTTTTEEKQPAIKPEDEAFMKRAMTFIEQHLGDADINIGDMAEATATSRSGLNRKMKSLLGVTPLDFIREARIRKACQMLKNGASVNDVAYTCGFSDPKYFGKCFKTEMGMTPTEYKVENSAT</sequence>
<evidence type="ECO:0000313" key="9">
    <source>
        <dbReference type="Proteomes" id="UP000182257"/>
    </source>
</evidence>
<dbReference type="SUPFAM" id="SSF101898">
    <property type="entry name" value="NHL repeat"/>
    <property type="match status" value="1"/>
</dbReference>
<keyword evidence="6" id="KW-0732">Signal</keyword>
<reference evidence="8 9" key="1">
    <citation type="submission" date="2016-10" db="EMBL/GenBank/DDBJ databases">
        <authorList>
            <person name="de Groot N.N."/>
        </authorList>
    </citation>
    <scope>NUCLEOTIDE SEQUENCE [LARGE SCALE GENOMIC DNA]</scope>
    <source>
        <strain evidence="8 9">D31d</strain>
    </source>
</reference>
<dbReference type="AlphaFoldDB" id="A0A1H4CK40"/>
<dbReference type="Proteomes" id="UP000182257">
    <property type="component" value="Unassembled WGS sequence"/>
</dbReference>
<dbReference type="InterPro" id="IPR011123">
    <property type="entry name" value="Y_Y_Y"/>
</dbReference>
<dbReference type="InterPro" id="IPR009057">
    <property type="entry name" value="Homeodomain-like_sf"/>
</dbReference>
<dbReference type="RefSeq" id="WP_081352957.1">
    <property type="nucleotide sequence ID" value="NZ_FNRF01000003.1"/>
</dbReference>
<dbReference type="PRINTS" id="PR00032">
    <property type="entry name" value="HTHARAC"/>
</dbReference>
<dbReference type="PROSITE" id="PS01124">
    <property type="entry name" value="HTH_ARAC_FAMILY_2"/>
    <property type="match status" value="1"/>
</dbReference>
<dbReference type="InterPro" id="IPR018060">
    <property type="entry name" value="HTH_AraC"/>
</dbReference>
<keyword evidence="5" id="KW-0812">Transmembrane</keyword>
<keyword evidence="2" id="KW-0805">Transcription regulation</keyword>
<dbReference type="SUPFAM" id="SSF50998">
    <property type="entry name" value="Quinoprotein alcohol dehydrogenase-like"/>
    <property type="match status" value="1"/>
</dbReference>
<dbReference type="Gene3D" id="1.10.10.60">
    <property type="entry name" value="Homeodomain-like"/>
    <property type="match status" value="2"/>
</dbReference>
<evidence type="ECO:0000256" key="5">
    <source>
        <dbReference type="SAM" id="Phobius"/>
    </source>
</evidence>
<dbReference type="EMBL" id="FNRF01000003">
    <property type="protein sequence ID" value="SEA60422.1"/>
    <property type="molecule type" value="Genomic_DNA"/>
</dbReference>
<name>A0A1H4CK40_XYLRU</name>
<proteinExistence type="predicted"/>
<dbReference type="InterPro" id="IPR020449">
    <property type="entry name" value="Tscrpt_reg_AraC-type_HTH"/>
</dbReference>
<evidence type="ECO:0000256" key="4">
    <source>
        <dbReference type="ARBA" id="ARBA00023163"/>
    </source>
</evidence>
<keyword evidence="3 8" id="KW-0238">DNA-binding</keyword>
<dbReference type="Gene3D" id="2.60.40.10">
    <property type="entry name" value="Immunoglobulins"/>
    <property type="match status" value="1"/>
</dbReference>
<dbReference type="Pfam" id="PF07494">
    <property type="entry name" value="Reg_prop"/>
    <property type="match status" value="1"/>
</dbReference>
<dbReference type="InterPro" id="IPR015943">
    <property type="entry name" value="WD40/YVTN_repeat-like_dom_sf"/>
</dbReference>
<keyword evidence="5" id="KW-1133">Transmembrane helix</keyword>
<dbReference type="GO" id="GO:0043565">
    <property type="term" value="F:sequence-specific DNA binding"/>
    <property type="evidence" value="ECO:0007669"/>
    <property type="project" value="InterPro"/>
</dbReference>
<dbReference type="GO" id="GO:0003700">
    <property type="term" value="F:DNA-binding transcription factor activity"/>
    <property type="evidence" value="ECO:0007669"/>
    <property type="project" value="InterPro"/>
</dbReference>
<dbReference type="GO" id="GO:0000155">
    <property type="term" value="F:phosphorelay sensor kinase activity"/>
    <property type="evidence" value="ECO:0007669"/>
    <property type="project" value="TreeGrafter"/>
</dbReference>
<dbReference type="Pfam" id="PF07495">
    <property type="entry name" value="Y_Y_Y"/>
    <property type="match status" value="1"/>
</dbReference>
<dbReference type="PROSITE" id="PS00041">
    <property type="entry name" value="HTH_ARAC_FAMILY_1"/>
    <property type="match status" value="1"/>
</dbReference>
<evidence type="ECO:0000256" key="3">
    <source>
        <dbReference type="ARBA" id="ARBA00023125"/>
    </source>
</evidence>
<dbReference type="InterPro" id="IPR011110">
    <property type="entry name" value="Reg_prop"/>
</dbReference>
<feature type="signal peptide" evidence="6">
    <location>
        <begin position="1"/>
        <end position="20"/>
    </location>
</feature>
<feature type="transmembrane region" description="Helical" evidence="5">
    <location>
        <begin position="670"/>
        <end position="688"/>
    </location>
</feature>
<dbReference type="InterPro" id="IPR011047">
    <property type="entry name" value="Quinoprotein_ADH-like_sf"/>
</dbReference>